<dbReference type="InterPro" id="IPR019446">
    <property type="entry name" value="BMT5-like"/>
</dbReference>
<proteinExistence type="predicted"/>
<gene>
    <name evidence="3" type="primary">LOC115754161</name>
</gene>
<reference evidence="3" key="2">
    <citation type="submission" date="2025-08" db="UniProtKB">
        <authorList>
            <consortium name="RefSeq"/>
        </authorList>
    </citation>
    <scope>IDENTIFICATION</scope>
    <source>
        <tissue evidence="3">Leaf</tissue>
    </source>
</reference>
<dbReference type="GeneID" id="115754161"/>
<evidence type="ECO:0000313" key="2">
    <source>
        <dbReference type="Proteomes" id="UP000827889"/>
    </source>
</evidence>
<evidence type="ECO:0000259" key="1">
    <source>
        <dbReference type="Pfam" id="PF10354"/>
    </source>
</evidence>
<dbReference type="GO" id="GO:0005737">
    <property type="term" value="C:cytoplasm"/>
    <property type="evidence" value="ECO:0007669"/>
    <property type="project" value="TreeGrafter"/>
</dbReference>
<dbReference type="GO" id="GO:0070475">
    <property type="term" value="P:rRNA base methylation"/>
    <property type="evidence" value="ECO:0007669"/>
    <property type="project" value="InterPro"/>
</dbReference>
<dbReference type="Pfam" id="PF10354">
    <property type="entry name" value="BMT5-like"/>
    <property type="match status" value="1"/>
</dbReference>
<accession>A0A8B8QRB2</accession>
<organism evidence="2 3">
    <name type="scientific">Rhodamnia argentea</name>
    <dbReference type="NCBI Taxonomy" id="178133"/>
    <lineage>
        <taxon>Eukaryota</taxon>
        <taxon>Viridiplantae</taxon>
        <taxon>Streptophyta</taxon>
        <taxon>Embryophyta</taxon>
        <taxon>Tracheophyta</taxon>
        <taxon>Spermatophyta</taxon>
        <taxon>Magnoliopsida</taxon>
        <taxon>eudicotyledons</taxon>
        <taxon>Gunneridae</taxon>
        <taxon>Pentapetalae</taxon>
        <taxon>rosids</taxon>
        <taxon>malvids</taxon>
        <taxon>Myrtales</taxon>
        <taxon>Myrtaceae</taxon>
        <taxon>Myrtoideae</taxon>
        <taxon>Myrteae</taxon>
        <taxon>Australasian group</taxon>
        <taxon>Rhodamnia</taxon>
    </lineage>
</organism>
<evidence type="ECO:0000313" key="3">
    <source>
        <dbReference type="RefSeq" id="XP_030548983.1"/>
    </source>
</evidence>
<dbReference type="GO" id="GO:0070042">
    <property type="term" value="F:rRNA (uridine-N3-)-methyltransferase activity"/>
    <property type="evidence" value="ECO:0007669"/>
    <property type="project" value="InterPro"/>
</dbReference>
<reference evidence="2" key="1">
    <citation type="submission" date="2025-05" db="UniProtKB">
        <authorList>
            <consortium name="RefSeq"/>
        </authorList>
    </citation>
    <scope>NUCLEOTIDE SEQUENCE [LARGE SCALE GENOMIC DNA]</scope>
</reference>
<dbReference type="OrthoDB" id="273345at2759"/>
<dbReference type="Proteomes" id="UP000827889">
    <property type="component" value="Chromosome 2"/>
</dbReference>
<sequence length="224" mass="25498">MVRVNLLRNNGDAREEEQEEEKLIKHYSNLHKILLVGEGDFSFSACLARAFGSAINIVATSLDSQASSKMLYKSASATMEILEGLGCTILHEVNARTMTRHPVLQGKPFDRIVFNFPHAGYKGPDHSDSQIQRHRDLVRGFLRSARSMLTKNGEIHETHKTAYPFSKWEIEKLAEEDEELRLVEKAKFSESDYPGYVNKRGDGLWCDQKFPIGQCSTYKFALRD</sequence>
<dbReference type="InterPro" id="IPR029063">
    <property type="entry name" value="SAM-dependent_MTases_sf"/>
</dbReference>
<dbReference type="PANTHER" id="PTHR11538">
    <property type="entry name" value="PHENYLALANYL-TRNA SYNTHETASE"/>
    <property type="match status" value="1"/>
</dbReference>
<dbReference type="PANTHER" id="PTHR11538:SF89">
    <property type="entry name" value="PROTEIN, PUTATIVE (DUF2431)-RELATED"/>
    <property type="match status" value="1"/>
</dbReference>
<dbReference type="SUPFAM" id="SSF53335">
    <property type="entry name" value="S-adenosyl-L-methionine-dependent methyltransferases"/>
    <property type="match status" value="1"/>
</dbReference>
<dbReference type="AlphaFoldDB" id="A0A8B8QRB2"/>
<dbReference type="KEGG" id="rarg:115754161"/>
<protein>
    <submittedName>
        <fullName evidence="3">Uncharacterized protein At4g26485-like</fullName>
    </submittedName>
</protein>
<keyword evidence="2" id="KW-1185">Reference proteome</keyword>
<dbReference type="RefSeq" id="XP_030548983.1">
    <property type="nucleotide sequence ID" value="XM_030693123.2"/>
</dbReference>
<feature type="domain" description="25S rRNA (uridine-N(3))-methyltransferase BMT5-like" evidence="1">
    <location>
        <begin position="34"/>
        <end position="200"/>
    </location>
</feature>
<name>A0A8B8QRB2_9MYRT</name>